<reference evidence="3" key="1">
    <citation type="journal article" date="2013" name="Nature">
        <title>Pan genome of the phytoplankton Emiliania underpins its global distribution.</title>
        <authorList>
            <person name="Read B.A."/>
            <person name="Kegel J."/>
            <person name="Klute M.J."/>
            <person name="Kuo A."/>
            <person name="Lefebvre S.C."/>
            <person name="Maumus F."/>
            <person name="Mayer C."/>
            <person name="Miller J."/>
            <person name="Monier A."/>
            <person name="Salamov A."/>
            <person name="Young J."/>
            <person name="Aguilar M."/>
            <person name="Claverie J.M."/>
            <person name="Frickenhaus S."/>
            <person name="Gonzalez K."/>
            <person name="Herman E.K."/>
            <person name="Lin Y.C."/>
            <person name="Napier J."/>
            <person name="Ogata H."/>
            <person name="Sarno A.F."/>
            <person name="Shmutz J."/>
            <person name="Schroeder D."/>
            <person name="de Vargas C."/>
            <person name="Verret F."/>
            <person name="von Dassow P."/>
            <person name="Valentin K."/>
            <person name="Van de Peer Y."/>
            <person name="Wheeler G."/>
            <person name="Dacks J.B."/>
            <person name="Delwiche C.F."/>
            <person name="Dyhrman S.T."/>
            <person name="Glockner G."/>
            <person name="John U."/>
            <person name="Richards T."/>
            <person name="Worden A.Z."/>
            <person name="Zhang X."/>
            <person name="Grigoriev I.V."/>
            <person name="Allen A.E."/>
            <person name="Bidle K."/>
            <person name="Borodovsky M."/>
            <person name="Bowler C."/>
            <person name="Brownlee C."/>
            <person name="Cock J.M."/>
            <person name="Elias M."/>
            <person name="Gladyshev V.N."/>
            <person name="Groth M."/>
            <person name="Guda C."/>
            <person name="Hadaegh A."/>
            <person name="Iglesias-Rodriguez M.D."/>
            <person name="Jenkins J."/>
            <person name="Jones B.M."/>
            <person name="Lawson T."/>
            <person name="Leese F."/>
            <person name="Lindquist E."/>
            <person name="Lobanov A."/>
            <person name="Lomsadze A."/>
            <person name="Malik S.B."/>
            <person name="Marsh M.E."/>
            <person name="Mackinder L."/>
            <person name="Mock T."/>
            <person name="Mueller-Roeber B."/>
            <person name="Pagarete A."/>
            <person name="Parker M."/>
            <person name="Probert I."/>
            <person name="Quesneville H."/>
            <person name="Raines C."/>
            <person name="Rensing S.A."/>
            <person name="Riano-Pachon D.M."/>
            <person name="Richier S."/>
            <person name="Rokitta S."/>
            <person name="Shiraiwa Y."/>
            <person name="Soanes D.M."/>
            <person name="van der Giezen M."/>
            <person name="Wahlund T.M."/>
            <person name="Williams B."/>
            <person name="Wilson W."/>
            <person name="Wolfe G."/>
            <person name="Wurch L.L."/>
        </authorList>
    </citation>
    <scope>NUCLEOTIDE SEQUENCE</scope>
</reference>
<evidence type="ECO:0008006" key="4">
    <source>
        <dbReference type="Google" id="ProtNLM"/>
    </source>
</evidence>
<evidence type="ECO:0000313" key="2">
    <source>
        <dbReference type="EnsemblProtists" id="EOD39940"/>
    </source>
</evidence>
<dbReference type="OMA" id="NDIVDCC"/>
<dbReference type="Proteomes" id="UP000013827">
    <property type="component" value="Unassembled WGS sequence"/>
</dbReference>
<feature type="transmembrane region" description="Helical" evidence="1">
    <location>
        <begin position="457"/>
        <end position="478"/>
    </location>
</feature>
<dbReference type="InterPro" id="IPR029033">
    <property type="entry name" value="His_PPase_superfam"/>
</dbReference>
<dbReference type="SUPFAM" id="SSF53254">
    <property type="entry name" value="Phosphoglycerate mutase-like"/>
    <property type="match status" value="1"/>
</dbReference>
<dbReference type="InterPro" id="IPR000560">
    <property type="entry name" value="His_Pase_clade-2"/>
</dbReference>
<keyword evidence="1" id="KW-0812">Transmembrane</keyword>
<protein>
    <recommendedName>
        <fullName evidence="4">Acid phosphatase</fullName>
    </recommendedName>
</protein>
<name>A0A0D3KW05_EMIH1</name>
<evidence type="ECO:0000313" key="3">
    <source>
        <dbReference type="Proteomes" id="UP000013827"/>
    </source>
</evidence>
<dbReference type="HOGENOM" id="CLU_030561_3_0_1"/>
<keyword evidence="1" id="KW-1133">Transmembrane helix</keyword>
<dbReference type="EnsemblProtists" id="EOD39940">
    <property type="protein sequence ID" value="EOD39940"/>
    <property type="gene ID" value="EMIHUDRAFT_108711"/>
</dbReference>
<dbReference type="eggNOG" id="ENOG502QTWT">
    <property type="taxonomic scope" value="Eukaryota"/>
</dbReference>
<dbReference type="Gene3D" id="3.40.50.1240">
    <property type="entry name" value="Phosphoglycerate mutase-like"/>
    <property type="match status" value="2"/>
</dbReference>
<keyword evidence="1" id="KW-0472">Membrane</keyword>
<dbReference type="AlphaFoldDB" id="A0A0D3KW05"/>
<keyword evidence="3" id="KW-1185">Reference proteome</keyword>
<sequence>MLHLPLGAASVAAATAAAVPDRAIIVSRHGVRRQFPSSAFNFSLYAPGKHFDTSDEAWGAGGEGMGVLTQHGYAAVQRMGAYQSGRYASLLSAADGGCADGAAFVYCEENMPRDEKTAEAFFKGLGCALPPLHSEGVEYLIDQGSKPRGENGQCALGTQAQVEGRVGGSVDGYLRLYKPLLAKLSELLGCCAKSLCPAGMESCSLEDLPGSWDPAHWYTTFSGPIYAGKYFAEWIELTMLNGMDFAWGKLSVEEVMEFSAFVTQYRAFEFDLLAARPFGSALLSHIAASLTQWESGQREPALAHDPSPRLVYYAAHDTNLLYLAELLGLKWLSHGYQPNHTPPGGALVFEAFGPANPANPLDEWQIALYFDIQTPLQIRELTVLSDDDPATTPSRVPVTIPGCSTKAEDDPHAPLLCPLSTFTRLVRQAVQPECITPPDLRAFAKGRTATIFDTMPGAGYFTAGVFLAFVSVAVWVAAERRAARCHAAGRSTETMRNALLPRREHTVTSWHAGGGVLVVVKEKGETVSLVSVPDHSRAV</sequence>
<evidence type="ECO:0000256" key="1">
    <source>
        <dbReference type="SAM" id="Phobius"/>
    </source>
</evidence>
<dbReference type="PaxDb" id="2903-EOD39940"/>
<dbReference type="Pfam" id="PF00328">
    <property type="entry name" value="His_Phos_2"/>
    <property type="match status" value="1"/>
</dbReference>
<dbReference type="KEGG" id="ehx:EMIHUDRAFT_108711"/>
<accession>A0A0D3KW05</accession>
<dbReference type="RefSeq" id="XP_005792369.1">
    <property type="nucleotide sequence ID" value="XM_005792312.1"/>
</dbReference>
<reference evidence="2" key="2">
    <citation type="submission" date="2024-10" db="UniProtKB">
        <authorList>
            <consortium name="EnsemblProtists"/>
        </authorList>
    </citation>
    <scope>IDENTIFICATION</scope>
</reference>
<proteinExistence type="predicted"/>
<organism evidence="2 3">
    <name type="scientific">Emiliania huxleyi (strain CCMP1516)</name>
    <dbReference type="NCBI Taxonomy" id="280463"/>
    <lineage>
        <taxon>Eukaryota</taxon>
        <taxon>Haptista</taxon>
        <taxon>Haptophyta</taxon>
        <taxon>Prymnesiophyceae</taxon>
        <taxon>Isochrysidales</taxon>
        <taxon>Noelaerhabdaceae</taxon>
        <taxon>Emiliania</taxon>
    </lineage>
</organism>
<dbReference type="GeneID" id="17285209"/>